<dbReference type="PANTHER" id="PTHR11717:SF31">
    <property type="entry name" value="LOW MOLECULAR WEIGHT PROTEIN-TYROSINE-PHOSPHATASE ETP-RELATED"/>
    <property type="match status" value="1"/>
</dbReference>
<dbReference type="InterPro" id="IPR036196">
    <property type="entry name" value="Ptyr_pPase_sf"/>
</dbReference>
<evidence type="ECO:0000256" key="5">
    <source>
        <dbReference type="ARBA" id="ARBA00051722"/>
    </source>
</evidence>
<dbReference type="InterPro" id="IPR023485">
    <property type="entry name" value="Ptyr_pPase"/>
</dbReference>
<dbReference type="GO" id="GO:0004725">
    <property type="term" value="F:protein tyrosine phosphatase activity"/>
    <property type="evidence" value="ECO:0007669"/>
    <property type="project" value="UniProtKB-EC"/>
</dbReference>
<name>A0A0A6PK19_9GAMM</name>
<dbReference type="CDD" id="cd16343">
    <property type="entry name" value="LMWPTP"/>
    <property type="match status" value="1"/>
</dbReference>
<protein>
    <recommendedName>
        <fullName evidence="2">protein-tyrosine-phosphatase</fullName>
        <ecNumber evidence="2">3.1.3.48</ecNumber>
    </recommendedName>
</protein>
<evidence type="ECO:0000256" key="2">
    <source>
        <dbReference type="ARBA" id="ARBA00013064"/>
    </source>
</evidence>
<comment type="similarity">
    <text evidence="1">Belongs to the low molecular weight phosphotyrosine protein phosphatase family.</text>
</comment>
<sequence length="142" mass="16052">MNKIIVVCVGNICRSPMAEALLSHKLQSRSITVISAGLSALVGYPADPLVTELMNERDIDIYNHRASQLTPALIQEADLVLVMETWQIKAVESIWLMARGKVHLLGKWGPFEVPDPYRQSRQIFELSLKQIEQGVEDWIKKI</sequence>
<evidence type="ECO:0000313" key="9">
    <source>
        <dbReference type="Proteomes" id="UP000030428"/>
    </source>
</evidence>
<reference evidence="8 9" key="1">
    <citation type="journal article" date="2016" name="Front. Microbiol.">
        <title>Single-Cell (Meta-)Genomics of a Dimorphic Candidatus Thiomargarita nelsonii Reveals Genomic Plasticity.</title>
        <authorList>
            <person name="Flood B.E."/>
            <person name="Fliss P."/>
            <person name="Jones D.S."/>
            <person name="Dick G.J."/>
            <person name="Jain S."/>
            <person name="Kaster A.K."/>
            <person name="Winkel M."/>
            <person name="Mussmann M."/>
            <person name="Bailey J."/>
        </authorList>
    </citation>
    <scope>NUCLEOTIDE SEQUENCE [LARGE SCALE GENOMIC DNA]</scope>
    <source>
        <strain evidence="8">Hydrate Ridge</strain>
    </source>
</reference>
<dbReference type="PRINTS" id="PR00719">
    <property type="entry name" value="LMWPTPASE"/>
</dbReference>
<feature type="active site" evidence="6">
    <location>
        <position position="14"/>
    </location>
</feature>
<comment type="catalytic activity">
    <reaction evidence="5">
        <text>O-phospho-L-tyrosyl-[protein] + H2O = L-tyrosyl-[protein] + phosphate</text>
        <dbReference type="Rhea" id="RHEA:10684"/>
        <dbReference type="Rhea" id="RHEA-COMP:10136"/>
        <dbReference type="Rhea" id="RHEA-COMP:20101"/>
        <dbReference type="ChEBI" id="CHEBI:15377"/>
        <dbReference type="ChEBI" id="CHEBI:43474"/>
        <dbReference type="ChEBI" id="CHEBI:46858"/>
        <dbReference type="ChEBI" id="CHEBI:61978"/>
        <dbReference type="EC" id="3.1.3.48"/>
    </reaction>
</comment>
<gene>
    <name evidence="8" type="ORF">PN36_04290</name>
</gene>
<dbReference type="SUPFAM" id="SSF52788">
    <property type="entry name" value="Phosphotyrosine protein phosphatases I"/>
    <property type="match status" value="1"/>
</dbReference>
<dbReference type="PANTHER" id="PTHR11717">
    <property type="entry name" value="LOW MOLECULAR WEIGHT PROTEIN TYROSINE PHOSPHATASE"/>
    <property type="match status" value="1"/>
</dbReference>
<dbReference type="InterPro" id="IPR050438">
    <property type="entry name" value="LMW_PTPase"/>
</dbReference>
<dbReference type="SMART" id="SM00226">
    <property type="entry name" value="LMWPc"/>
    <property type="match status" value="1"/>
</dbReference>
<dbReference type="Pfam" id="PF01451">
    <property type="entry name" value="LMWPc"/>
    <property type="match status" value="1"/>
</dbReference>
<evidence type="ECO:0000256" key="4">
    <source>
        <dbReference type="ARBA" id="ARBA00022912"/>
    </source>
</evidence>
<accession>A0A0A6PK19</accession>
<dbReference type="Gene3D" id="3.40.50.2300">
    <property type="match status" value="1"/>
</dbReference>
<organism evidence="8 9">
    <name type="scientific">Candidatus Thiomargarita nelsonii</name>
    <dbReference type="NCBI Taxonomy" id="1003181"/>
    <lineage>
        <taxon>Bacteria</taxon>
        <taxon>Pseudomonadati</taxon>
        <taxon>Pseudomonadota</taxon>
        <taxon>Gammaproteobacteria</taxon>
        <taxon>Thiotrichales</taxon>
        <taxon>Thiotrichaceae</taxon>
        <taxon>Thiomargarita</taxon>
    </lineage>
</organism>
<comment type="caution">
    <text evidence="8">The sequence shown here is derived from an EMBL/GenBank/DDBJ whole genome shotgun (WGS) entry which is preliminary data.</text>
</comment>
<evidence type="ECO:0000256" key="3">
    <source>
        <dbReference type="ARBA" id="ARBA00022801"/>
    </source>
</evidence>
<feature type="active site" description="Proton donor" evidence="6">
    <location>
        <position position="115"/>
    </location>
</feature>
<dbReference type="EMBL" id="JSZA02000012">
    <property type="protein sequence ID" value="KHD05970.1"/>
    <property type="molecule type" value="Genomic_DNA"/>
</dbReference>
<dbReference type="Proteomes" id="UP000030428">
    <property type="component" value="Unassembled WGS sequence"/>
</dbReference>
<dbReference type="InterPro" id="IPR017867">
    <property type="entry name" value="Tyr_phospatase_low_mol_wt"/>
</dbReference>
<keyword evidence="4" id="KW-0904">Protein phosphatase</keyword>
<evidence type="ECO:0000256" key="6">
    <source>
        <dbReference type="PIRSR" id="PIRSR617867-1"/>
    </source>
</evidence>
<feature type="active site" description="Nucleophile" evidence="6">
    <location>
        <position position="8"/>
    </location>
</feature>
<dbReference type="EC" id="3.1.3.48" evidence="2"/>
<evidence type="ECO:0000259" key="7">
    <source>
        <dbReference type="SMART" id="SM00226"/>
    </source>
</evidence>
<evidence type="ECO:0000256" key="1">
    <source>
        <dbReference type="ARBA" id="ARBA00011063"/>
    </source>
</evidence>
<proteinExistence type="inferred from homology"/>
<feature type="domain" description="Phosphotyrosine protein phosphatase I" evidence="7">
    <location>
        <begin position="2"/>
        <end position="141"/>
    </location>
</feature>
<dbReference type="AlphaFoldDB" id="A0A0A6PK19"/>
<evidence type="ECO:0000313" key="8">
    <source>
        <dbReference type="EMBL" id="KHD05970.1"/>
    </source>
</evidence>
<keyword evidence="3" id="KW-0378">Hydrolase</keyword>
<keyword evidence="9" id="KW-1185">Reference proteome</keyword>